<evidence type="ECO:0000313" key="4">
    <source>
        <dbReference type="Proteomes" id="UP000799778"/>
    </source>
</evidence>
<evidence type="ECO:0000256" key="2">
    <source>
        <dbReference type="ARBA" id="ARBA00022857"/>
    </source>
</evidence>
<dbReference type="PROSITE" id="PS00061">
    <property type="entry name" value="ADH_SHORT"/>
    <property type="match status" value="1"/>
</dbReference>
<dbReference type="EMBL" id="ML978074">
    <property type="protein sequence ID" value="KAF2011408.1"/>
    <property type="molecule type" value="Genomic_DNA"/>
</dbReference>
<protein>
    <submittedName>
        <fullName evidence="3">NAD(P)-binding protein</fullName>
    </submittedName>
</protein>
<gene>
    <name evidence="3" type="ORF">BU24DRAFT_397906</name>
</gene>
<dbReference type="GeneID" id="54282760"/>
<dbReference type="PANTHER" id="PTHR42760:SF124">
    <property type="entry name" value="SHORT-CHAIN DEHYDROGENASE_REDUCTASE"/>
    <property type="match status" value="1"/>
</dbReference>
<dbReference type="AlphaFoldDB" id="A0A6A5XEC8"/>
<dbReference type="CDD" id="cd05233">
    <property type="entry name" value="SDR_c"/>
    <property type="match status" value="1"/>
</dbReference>
<name>A0A6A5XEC8_9PLEO</name>
<dbReference type="Proteomes" id="UP000799778">
    <property type="component" value="Unassembled WGS sequence"/>
</dbReference>
<sequence>MPGPRLLNKVTIVTGSSQGIGREICTQFHEEGAFIVCSDLRPSGQGEDVPTHELITQKGGKAIFVQTDVSKAEDWVSLIAKTVNEYGRLDILVNNAGICTEANNPQPIDEVDEAAFDAHLRINTRGVFLGCKYAIQQMKKQELDASGLRGRIVNFASMVANIGMAGLTGYTASKGAVAAMTKTIALDVAKQGIVANSISPGFTQTAMLDNALGGALSSARDAVLAALPRGRFGEVKDHARAAVYLASDDAAWVTGINLNVDGGLTAQ</sequence>
<evidence type="ECO:0000313" key="3">
    <source>
        <dbReference type="EMBL" id="KAF2011408.1"/>
    </source>
</evidence>
<dbReference type="InterPro" id="IPR036291">
    <property type="entry name" value="NAD(P)-bd_dom_sf"/>
</dbReference>
<dbReference type="SUPFAM" id="SSF51735">
    <property type="entry name" value="NAD(P)-binding Rossmann-fold domains"/>
    <property type="match status" value="1"/>
</dbReference>
<accession>A0A6A5XEC8</accession>
<dbReference type="OrthoDB" id="417891at2759"/>
<dbReference type="PANTHER" id="PTHR42760">
    <property type="entry name" value="SHORT-CHAIN DEHYDROGENASES/REDUCTASES FAMILY MEMBER"/>
    <property type="match status" value="1"/>
</dbReference>
<dbReference type="InterPro" id="IPR020904">
    <property type="entry name" value="Sc_DH/Rdtase_CS"/>
</dbReference>
<dbReference type="RefSeq" id="XP_033379747.1">
    <property type="nucleotide sequence ID" value="XM_033525363.1"/>
</dbReference>
<evidence type="ECO:0000256" key="1">
    <source>
        <dbReference type="ARBA" id="ARBA00006484"/>
    </source>
</evidence>
<keyword evidence="2" id="KW-0521">NADP</keyword>
<dbReference type="PRINTS" id="PR00080">
    <property type="entry name" value="SDRFAMILY"/>
</dbReference>
<dbReference type="FunFam" id="3.40.50.720:FF:000084">
    <property type="entry name" value="Short-chain dehydrogenase reductase"/>
    <property type="match status" value="1"/>
</dbReference>
<organism evidence="3 4">
    <name type="scientific">Aaosphaeria arxii CBS 175.79</name>
    <dbReference type="NCBI Taxonomy" id="1450172"/>
    <lineage>
        <taxon>Eukaryota</taxon>
        <taxon>Fungi</taxon>
        <taxon>Dikarya</taxon>
        <taxon>Ascomycota</taxon>
        <taxon>Pezizomycotina</taxon>
        <taxon>Dothideomycetes</taxon>
        <taxon>Pleosporomycetidae</taxon>
        <taxon>Pleosporales</taxon>
        <taxon>Pleosporales incertae sedis</taxon>
        <taxon>Aaosphaeria</taxon>
    </lineage>
</organism>
<dbReference type="Pfam" id="PF13561">
    <property type="entry name" value="adh_short_C2"/>
    <property type="match status" value="1"/>
</dbReference>
<reference evidence="3" key="1">
    <citation type="journal article" date="2020" name="Stud. Mycol.">
        <title>101 Dothideomycetes genomes: a test case for predicting lifestyles and emergence of pathogens.</title>
        <authorList>
            <person name="Haridas S."/>
            <person name="Albert R."/>
            <person name="Binder M."/>
            <person name="Bloem J."/>
            <person name="Labutti K."/>
            <person name="Salamov A."/>
            <person name="Andreopoulos B."/>
            <person name="Baker S."/>
            <person name="Barry K."/>
            <person name="Bills G."/>
            <person name="Bluhm B."/>
            <person name="Cannon C."/>
            <person name="Castanera R."/>
            <person name="Culley D."/>
            <person name="Daum C."/>
            <person name="Ezra D."/>
            <person name="Gonzalez J."/>
            <person name="Henrissat B."/>
            <person name="Kuo A."/>
            <person name="Liang C."/>
            <person name="Lipzen A."/>
            <person name="Lutzoni F."/>
            <person name="Magnuson J."/>
            <person name="Mondo S."/>
            <person name="Nolan M."/>
            <person name="Ohm R."/>
            <person name="Pangilinan J."/>
            <person name="Park H.-J."/>
            <person name="Ramirez L."/>
            <person name="Alfaro M."/>
            <person name="Sun H."/>
            <person name="Tritt A."/>
            <person name="Yoshinaga Y."/>
            <person name="Zwiers L.-H."/>
            <person name="Turgeon B."/>
            <person name="Goodwin S."/>
            <person name="Spatafora J."/>
            <person name="Crous P."/>
            <person name="Grigoriev I."/>
        </authorList>
    </citation>
    <scope>NUCLEOTIDE SEQUENCE</scope>
    <source>
        <strain evidence="3">CBS 175.79</strain>
    </source>
</reference>
<dbReference type="InterPro" id="IPR002347">
    <property type="entry name" value="SDR_fam"/>
</dbReference>
<dbReference type="NCBIfam" id="NF005559">
    <property type="entry name" value="PRK07231.1"/>
    <property type="match status" value="1"/>
</dbReference>
<proteinExistence type="inferred from homology"/>
<comment type="similarity">
    <text evidence="1">Belongs to the short-chain dehydrogenases/reductases (SDR) family.</text>
</comment>
<dbReference type="Gene3D" id="3.40.50.720">
    <property type="entry name" value="NAD(P)-binding Rossmann-like Domain"/>
    <property type="match status" value="1"/>
</dbReference>
<dbReference type="PRINTS" id="PR00081">
    <property type="entry name" value="GDHRDH"/>
</dbReference>
<dbReference type="GO" id="GO:0016616">
    <property type="term" value="F:oxidoreductase activity, acting on the CH-OH group of donors, NAD or NADP as acceptor"/>
    <property type="evidence" value="ECO:0007669"/>
    <property type="project" value="TreeGrafter"/>
</dbReference>
<keyword evidence="4" id="KW-1185">Reference proteome</keyword>